<keyword evidence="1" id="KW-0472">Membrane</keyword>
<reference evidence="2" key="1">
    <citation type="journal article" date="2009" name="Rice">
        <title>De Novo Next Generation Sequencing of Plant Genomes.</title>
        <authorList>
            <person name="Rounsley S."/>
            <person name="Marri P.R."/>
            <person name="Yu Y."/>
            <person name="He R."/>
            <person name="Sisneros N."/>
            <person name="Goicoechea J.L."/>
            <person name="Lee S.J."/>
            <person name="Angelova A."/>
            <person name="Kudrna D."/>
            <person name="Luo M."/>
            <person name="Affourtit J."/>
            <person name="Desany B."/>
            <person name="Knight J."/>
            <person name="Niazi F."/>
            <person name="Egholm M."/>
            <person name="Wing R.A."/>
        </authorList>
    </citation>
    <scope>NUCLEOTIDE SEQUENCE [LARGE SCALE GENOMIC DNA]</scope>
    <source>
        <strain evidence="2">cv. IRGC 105608</strain>
    </source>
</reference>
<protein>
    <recommendedName>
        <fullName evidence="4">Late embryogenesis abundant protein LEA-2 subgroup domain-containing protein</fullName>
    </recommendedName>
</protein>
<dbReference type="Gramene" id="OBART04G18260.1">
    <property type="protein sequence ID" value="OBART04G18260.1"/>
    <property type="gene ID" value="OBART04G18260"/>
</dbReference>
<dbReference type="AlphaFoldDB" id="A0A0D3FXS7"/>
<organism evidence="2">
    <name type="scientific">Oryza barthii</name>
    <dbReference type="NCBI Taxonomy" id="65489"/>
    <lineage>
        <taxon>Eukaryota</taxon>
        <taxon>Viridiplantae</taxon>
        <taxon>Streptophyta</taxon>
        <taxon>Embryophyta</taxon>
        <taxon>Tracheophyta</taxon>
        <taxon>Spermatophyta</taxon>
        <taxon>Magnoliopsida</taxon>
        <taxon>Liliopsida</taxon>
        <taxon>Poales</taxon>
        <taxon>Poaceae</taxon>
        <taxon>BOP clade</taxon>
        <taxon>Oryzoideae</taxon>
        <taxon>Oryzeae</taxon>
        <taxon>Oryzinae</taxon>
        <taxon>Oryza</taxon>
    </lineage>
</organism>
<name>A0A0D3FXS7_9ORYZ</name>
<evidence type="ECO:0000256" key="1">
    <source>
        <dbReference type="SAM" id="Phobius"/>
    </source>
</evidence>
<evidence type="ECO:0000313" key="3">
    <source>
        <dbReference type="Proteomes" id="UP000026960"/>
    </source>
</evidence>
<dbReference type="eggNOG" id="ENOG502R6S6">
    <property type="taxonomic scope" value="Eukaryota"/>
</dbReference>
<evidence type="ECO:0000313" key="2">
    <source>
        <dbReference type="EnsemblPlants" id="OBART04G18260.1"/>
    </source>
</evidence>
<accession>A0A0D3FXS7</accession>
<dbReference type="PANTHER" id="PTHR33994:SF10">
    <property type="entry name" value="OS04G0508700 PROTEIN"/>
    <property type="match status" value="1"/>
</dbReference>
<keyword evidence="1" id="KW-1133">Transmembrane helix</keyword>
<dbReference type="EnsemblPlants" id="OBART04G18260.1">
    <property type="protein sequence ID" value="OBART04G18260.1"/>
    <property type="gene ID" value="OBART04G18260"/>
</dbReference>
<dbReference type="Proteomes" id="UP000026960">
    <property type="component" value="Chromosome 4"/>
</dbReference>
<dbReference type="PaxDb" id="65489-OBART04G18260.1"/>
<keyword evidence="3" id="KW-1185">Reference proteome</keyword>
<proteinExistence type="predicted"/>
<feature type="transmembrane region" description="Helical" evidence="1">
    <location>
        <begin position="20"/>
        <end position="38"/>
    </location>
</feature>
<dbReference type="HOGENOM" id="CLU_095845_0_1_1"/>
<sequence length="204" mass="20838">MGSRSPRDDGRREVARAAGVAAALIAASLFCLFIALVLQSTSTSGGGGGGGGVREERGGAAYSAAVTVLSGLHPSNDLLHIGTLFPVFNLTVHVEVPPGGKAGGVCLGGHSVAAVVSYGGAFLGEGSVGRVCVEPQQQEGDVAATAWGRDVWMPWVLRRRLAEEMKRGEAELEVAVPMRGGDVLVCKAKIGGDLSPCTLEEASN</sequence>
<keyword evidence="1" id="KW-0812">Transmembrane</keyword>
<evidence type="ECO:0008006" key="4">
    <source>
        <dbReference type="Google" id="ProtNLM"/>
    </source>
</evidence>
<reference evidence="2" key="2">
    <citation type="submission" date="2015-03" db="UniProtKB">
        <authorList>
            <consortium name="EnsemblPlants"/>
        </authorList>
    </citation>
    <scope>IDENTIFICATION</scope>
</reference>
<dbReference type="PANTHER" id="PTHR33994">
    <property type="entry name" value="OS04G0515000 PROTEIN"/>
    <property type="match status" value="1"/>
</dbReference>